<evidence type="ECO:0000256" key="2">
    <source>
        <dbReference type="ARBA" id="ARBA00022553"/>
    </source>
</evidence>
<comment type="similarity">
    <text evidence="1">Belongs to the OSBP family.</text>
</comment>
<dbReference type="EMBL" id="ADBV01014475">
    <property type="protein sequence ID" value="EJW73226.1"/>
    <property type="molecule type" value="Genomic_DNA"/>
</dbReference>
<evidence type="ECO:0000313" key="5">
    <source>
        <dbReference type="Proteomes" id="UP000004810"/>
    </source>
</evidence>
<gene>
    <name evidence="4" type="ORF">WUBG_15867</name>
</gene>
<proteinExistence type="inferred from homology"/>
<comment type="caution">
    <text evidence="4">The sequence shown here is derived from an EMBL/GenBank/DDBJ whole genome shotgun (WGS) entry which is preliminary data.</text>
</comment>
<feature type="region of interest" description="Disordered" evidence="3">
    <location>
        <begin position="42"/>
        <end position="67"/>
    </location>
</feature>
<dbReference type="GO" id="GO:0005829">
    <property type="term" value="C:cytosol"/>
    <property type="evidence" value="ECO:0007669"/>
    <property type="project" value="TreeGrafter"/>
</dbReference>
<dbReference type="PANTHER" id="PTHR10972">
    <property type="entry name" value="OXYSTEROL-BINDING PROTEIN-RELATED"/>
    <property type="match status" value="1"/>
</dbReference>
<dbReference type="InterPro" id="IPR000648">
    <property type="entry name" value="Oxysterol-bd"/>
</dbReference>
<keyword evidence="2" id="KW-0597">Phosphoprotein</keyword>
<feature type="compositionally biased region" description="Basic and acidic residues" evidence="3">
    <location>
        <begin position="49"/>
        <end position="67"/>
    </location>
</feature>
<dbReference type="PANTHER" id="PTHR10972:SF205">
    <property type="entry name" value="OXYSTEROL-BINDING PROTEIN 1"/>
    <property type="match status" value="1"/>
</dbReference>
<organism evidence="4 5">
    <name type="scientific">Wuchereria bancrofti</name>
    <dbReference type="NCBI Taxonomy" id="6293"/>
    <lineage>
        <taxon>Eukaryota</taxon>
        <taxon>Metazoa</taxon>
        <taxon>Ecdysozoa</taxon>
        <taxon>Nematoda</taxon>
        <taxon>Chromadorea</taxon>
        <taxon>Rhabditida</taxon>
        <taxon>Spirurina</taxon>
        <taxon>Spiruromorpha</taxon>
        <taxon>Filarioidea</taxon>
        <taxon>Onchocercidae</taxon>
        <taxon>Wuchereria</taxon>
    </lineage>
</organism>
<protein>
    <submittedName>
        <fullName evidence="4">Uncharacterized protein</fullName>
    </submittedName>
</protein>
<dbReference type="Pfam" id="PF01237">
    <property type="entry name" value="Oxysterol_BP"/>
    <property type="match status" value="1"/>
</dbReference>
<dbReference type="SUPFAM" id="SSF144000">
    <property type="entry name" value="Oxysterol-binding protein-like"/>
    <property type="match status" value="1"/>
</dbReference>
<accession>J9DU61</accession>
<evidence type="ECO:0000313" key="4">
    <source>
        <dbReference type="EMBL" id="EJW73226.1"/>
    </source>
</evidence>
<dbReference type="GO" id="GO:0005886">
    <property type="term" value="C:plasma membrane"/>
    <property type="evidence" value="ECO:0007669"/>
    <property type="project" value="TreeGrafter"/>
</dbReference>
<dbReference type="Proteomes" id="UP000004810">
    <property type="component" value="Unassembled WGS sequence"/>
</dbReference>
<sequence>MQPKESELMYNYTALAIELNEPEEDVAPTDSRLRPDMRMMENGNWNAANEEKKRLEEKQRIDTKKYQ</sequence>
<dbReference type="AlphaFoldDB" id="J9DU61"/>
<dbReference type="InterPro" id="IPR037239">
    <property type="entry name" value="OSBP_sf"/>
</dbReference>
<evidence type="ECO:0000256" key="1">
    <source>
        <dbReference type="ARBA" id="ARBA00008842"/>
    </source>
</evidence>
<dbReference type="GO" id="GO:0097038">
    <property type="term" value="C:perinuclear endoplasmic reticulum"/>
    <property type="evidence" value="ECO:0007669"/>
    <property type="project" value="TreeGrafter"/>
</dbReference>
<feature type="non-terminal residue" evidence="4">
    <location>
        <position position="67"/>
    </location>
</feature>
<dbReference type="GO" id="GO:0032934">
    <property type="term" value="F:sterol binding"/>
    <property type="evidence" value="ECO:0007669"/>
    <property type="project" value="TreeGrafter"/>
</dbReference>
<dbReference type="Gene3D" id="6.10.140.1150">
    <property type="match status" value="1"/>
</dbReference>
<evidence type="ECO:0000256" key="3">
    <source>
        <dbReference type="SAM" id="MobiDB-lite"/>
    </source>
</evidence>
<name>J9DU61_WUCBA</name>
<reference evidence="5" key="1">
    <citation type="submission" date="2012-08" db="EMBL/GenBank/DDBJ databases">
        <title>The Genome Sequence of Wuchereria bancrofti.</title>
        <authorList>
            <person name="Nutman T.B."/>
            <person name="Fink D.L."/>
            <person name="Russ C."/>
            <person name="Young S."/>
            <person name="Zeng Q."/>
            <person name="Koehrsen M."/>
            <person name="Alvarado L."/>
            <person name="Berlin A."/>
            <person name="Chapman S.B."/>
            <person name="Chen Z."/>
            <person name="Freedman E."/>
            <person name="Gellesch M."/>
            <person name="Goldberg J."/>
            <person name="Griggs A."/>
            <person name="Gujja S."/>
            <person name="Heilman E.R."/>
            <person name="Heiman D."/>
            <person name="Hepburn T."/>
            <person name="Howarth C."/>
            <person name="Jen D."/>
            <person name="Larson L."/>
            <person name="Lewis B."/>
            <person name="Mehta T."/>
            <person name="Park D."/>
            <person name="Pearson M."/>
            <person name="Roberts A."/>
            <person name="Saif S."/>
            <person name="Shea T."/>
            <person name="Shenoy N."/>
            <person name="Sisk P."/>
            <person name="Stolte C."/>
            <person name="Sykes S."/>
            <person name="Walk T."/>
            <person name="White J."/>
            <person name="Yandava C."/>
            <person name="Haas B."/>
            <person name="Henn M.R."/>
            <person name="Nusbaum C."/>
            <person name="Birren B."/>
        </authorList>
    </citation>
    <scope>NUCLEOTIDE SEQUENCE [LARGE SCALE GENOMIC DNA]</scope>
    <source>
        <strain evidence="5">NA</strain>
    </source>
</reference>